<dbReference type="Proteomes" id="UP000076825">
    <property type="component" value="Chromosome 1"/>
</dbReference>
<dbReference type="InterPro" id="IPR037026">
    <property type="entry name" value="Vgr_OB-fold_dom_sf"/>
</dbReference>
<dbReference type="GeneID" id="56590436"/>
<dbReference type="EMBL" id="LT546645">
    <property type="protein sequence ID" value="SAI70619.1"/>
    <property type="molecule type" value="Genomic_DNA"/>
</dbReference>
<dbReference type="STRING" id="123899.SAMEA3906487_02294"/>
<dbReference type="RefSeq" id="WP_063491959.1">
    <property type="nucleotide sequence ID" value="NZ_CP016340.1"/>
</dbReference>
<evidence type="ECO:0000313" key="2">
    <source>
        <dbReference type="EMBL" id="SAI70619.1"/>
    </source>
</evidence>
<evidence type="ECO:0000259" key="1">
    <source>
        <dbReference type="Pfam" id="PF04717"/>
    </source>
</evidence>
<sequence length="208" mass="21746">MHEIAELFRLLTNLIRVGTIAQVDLSSRPAKVRVSTGALTTDWLQFLALRAGTSTTWDPPTTGEQVLVLCPGGDTAAGIVITGLNSDAIPAPSTSASEHVRLYPDGARVTYDHQAGALTATGIKTIQANASTSAILRCPAITLDGDVTVTGLLSYQAGMSGKNGKGNRTVISGDIIQRDGELSSNGVVLETHTHRVRSLGGETDEPTK</sequence>
<evidence type="ECO:0000313" key="3">
    <source>
        <dbReference type="Proteomes" id="UP000076825"/>
    </source>
</evidence>
<gene>
    <name evidence="2" type="ORF">SAMEA3906487_02294</name>
</gene>
<reference evidence="2 3" key="1">
    <citation type="submission" date="2016-04" db="EMBL/GenBank/DDBJ databases">
        <authorList>
            <consortium name="Pathogen Informatics"/>
        </authorList>
    </citation>
    <scope>NUCLEOTIDE SEQUENCE [LARGE SCALE GENOMIC DNA]</scope>
    <source>
        <strain evidence="2 3">H044680328</strain>
    </source>
</reference>
<protein>
    <submittedName>
        <fullName evidence="2">Phage P2 baseplate assembly protein gpV</fullName>
    </submittedName>
</protein>
<dbReference type="NCBIfam" id="TIGR01644">
    <property type="entry name" value="phage_P2_V"/>
    <property type="match status" value="1"/>
</dbReference>
<keyword evidence="3" id="KW-1185">Reference proteome</keyword>
<feature type="domain" description="Gp5/Type VI secretion system Vgr protein OB-fold" evidence="1">
    <location>
        <begin position="17"/>
        <end position="84"/>
    </location>
</feature>
<dbReference type="Gene3D" id="2.40.50.230">
    <property type="entry name" value="Gp5 N-terminal domain"/>
    <property type="match status" value="1"/>
</dbReference>
<dbReference type="Gene3D" id="6.20.150.10">
    <property type="match status" value="1"/>
</dbReference>
<dbReference type="KEGG" id="btrm:SAMEA390648702294"/>
<organism evidence="2 3">
    <name type="scientific">Bordetella trematum</name>
    <dbReference type="NCBI Taxonomy" id="123899"/>
    <lineage>
        <taxon>Bacteria</taxon>
        <taxon>Pseudomonadati</taxon>
        <taxon>Pseudomonadota</taxon>
        <taxon>Betaproteobacteria</taxon>
        <taxon>Burkholderiales</taxon>
        <taxon>Alcaligenaceae</taxon>
        <taxon>Bordetella</taxon>
    </lineage>
</organism>
<proteinExistence type="predicted"/>
<accession>A0A157SJI7</accession>
<dbReference type="InterPro" id="IPR006531">
    <property type="entry name" value="Gp5/Vgr_OB"/>
</dbReference>
<dbReference type="InterPro" id="IPR013046">
    <property type="entry name" value="GpV/Gp45"/>
</dbReference>
<dbReference type="AlphaFoldDB" id="A0A157SJI7"/>
<dbReference type="PATRIC" id="fig|123899.6.peg.2282"/>
<dbReference type="Pfam" id="PF04717">
    <property type="entry name" value="Phage_base_V"/>
    <property type="match status" value="1"/>
</dbReference>
<dbReference type="OrthoDB" id="4931325at2"/>
<name>A0A157SJI7_9BORD</name>